<keyword evidence="2" id="KW-0560">Oxidoreductase</keyword>
<name>A0A918JPJ2_9ALTE</name>
<organism evidence="5 6">
    <name type="scientific">Alteromonas halophila</name>
    <dbReference type="NCBI Taxonomy" id="516698"/>
    <lineage>
        <taxon>Bacteria</taxon>
        <taxon>Pseudomonadati</taxon>
        <taxon>Pseudomonadota</taxon>
        <taxon>Gammaproteobacteria</taxon>
        <taxon>Alteromonadales</taxon>
        <taxon>Alteromonadaceae</taxon>
        <taxon>Alteromonas/Salinimonas group</taxon>
        <taxon>Alteromonas</taxon>
    </lineage>
</organism>
<sequence>MTGQGNKDKPTALITGAASGLGLEIARQLAENYHLLLLDLDIRLLRKQTGDVGDVTYLQCDLSNPVDITRLISEVKDMMLPIDVLINNAGITHRSLATNTQTDVIRKVMDVDFLGPVQLTQGLLPQLSEQASIVNIGSMAGWMPVLGRAGYCAAKSALHQYFETLRAELAGSDIHILMVYPSFLDTPIDKNALDGRGGNATGTRSMVGRMRSSHWMASRVISALNARKARVFPDRFTFLSSLLYRLFPALYLHLMRKRLSPEFKVRQDR</sequence>
<dbReference type="EMBL" id="BMXP01000010">
    <property type="protein sequence ID" value="GGW94087.1"/>
    <property type="molecule type" value="Genomic_DNA"/>
</dbReference>
<dbReference type="Pfam" id="PF00106">
    <property type="entry name" value="adh_short"/>
    <property type="match status" value="1"/>
</dbReference>
<evidence type="ECO:0000256" key="2">
    <source>
        <dbReference type="ARBA" id="ARBA00023002"/>
    </source>
</evidence>
<evidence type="ECO:0000313" key="6">
    <source>
        <dbReference type="Proteomes" id="UP000631300"/>
    </source>
</evidence>
<dbReference type="SMART" id="SM00822">
    <property type="entry name" value="PKS_KR"/>
    <property type="match status" value="1"/>
</dbReference>
<dbReference type="Gene3D" id="3.40.50.720">
    <property type="entry name" value="NAD(P)-binding Rossmann-like Domain"/>
    <property type="match status" value="1"/>
</dbReference>
<keyword evidence="6" id="KW-1185">Reference proteome</keyword>
<dbReference type="InterPro" id="IPR020904">
    <property type="entry name" value="Sc_DH/Rdtase_CS"/>
</dbReference>
<dbReference type="AlphaFoldDB" id="A0A918JPJ2"/>
<evidence type="ECO:0000259" key="4">
    <source>
        <dbReference type="SMART" id="SM00822"/>
    </source>
</evidence>
<reference evidence="5" key="1">
    <citation type="journal article" date="2014" name="Int. J. Syst. Evol. Microbiol.">
        <title>Complete genome sequence of Corynebacterium casei LMG S-19264T (=DSM 44701T), isolated from a smear-ripened cheese.</title>
        <authorList>
            <consortium name="US DOE Joint Genome Institute (JGI-PGF)"/>
            <person name="Walter F."/>
            <person name="Albersmeier A."/>
            <person name="Kalinowski J."/>
            <person name="Ruckert C."/>
        </authorList>
    </citation>
    <scope>NUCLEOTIDE SEQUENCE</scope>
    <source>
        <strain evidence="5">KCTC 22164</strain>
    </source>
</reference>
<reference evidence="5" key="2">
    <citation type="submission" date="2020-09" db="EMBL/GenBank/DDBJ databases">
        <authorList>
            <person name="Sun Q."/>
            <person name="Kim S."/>
        </authorList>
    </citation>
    <scope>NUCLEOTIDE SEQUENCE</scope>
    <source>
        <strain evidence="5">KCTC 22164</strain>
    </source>
</reference>
<dbReference type="PANTHER" id="PTHR44196:SF1">
    <property type="entry name" value="DEHYDROGENASE_REDUCTASE SDR FAMILY MEMBER 7B"/>
    <property type="match status" value="1"/>
</dbReference>
<dbReference type="PANTHER" id="PTHR44196">
    <property type="entry name" value="DEHYDROGENASE/REDUCTASE SDR FAMILY MEMBER 7B"/>
    <property type="match status" value="1"/>
</dbReference>
<evidence type="ECO:0000313" key="5">
    <source>
        <dbReference type="EMBL" id="GGW94087.1"/>
    </source>
</evidence>
<dbReference type="PRINTS" id="PR00080">
    <property type="entry name" value="SDRFAMILY"/>
</dbReference>
<proteinExistence type="inferred from homology"/>
<comment type="caution">
    <text evidence="5">The sequence shown here is derived from an EMBL/GenBank/DDBJ whole genome shotgun (WGS) entry which is preliminary data.</text>
</comment>
<dbReference type="InterPro" id="IPR002347">
    <property type="entry name" value="SDR_fam"/>
</dbReference>
<evidence type="ECO:0000256" key="1">
    <source>
        <dbReference type="ARBA" id="ARBA00006484"/>
    </source>
</evidence>
<dbReference type="GO" id="GO:0016020">
    <property type="term" value="C:membrane"/>
    <property type="evidence" value="ECO:0007669"/>
    <property type="project" value="TreeGrafter"/>
</dbReference>
<dbReference type="PROSITE" id="PS00061">
    <property type="entry name" value="ADH_SHORT"/>
    <property type="match status" value="1"/>
</dbReference>
<dbReference type="RefSeq" id="WP_189407966.1">
    <property type="nucleotide sequence ID" value="NZ_BMXP01000010.1"/>
</dbReference>
<comment type="similarity">
    <text evidence="1 3">Belongs to the short-chain dehydrogenases/reductases (SDR) family.</text>
</comment>
<accession>A0A918JPJ2</accession>
<protein>
    <submittedName>
        <fullName evidence="5">Short chain dehydrogenase</fullName>
    </submittedName>
</protein>
<dbReference type="GO" id="GO:0016491">
    <property type="term" value="F:oxidoreductase activity"/>
    <property type="evidence" value="ECO:0007669"/>
    <property type="project" value="UniProtKB-KW"/>
</dbReference>
<dbReference type="InterPro" id="IPR036291">
    <property type="entry name" value="NAD(P)-bd_dom_sf"/>
</dbReference>
<feature type="domain" description="Ketoreductase" evidence="4">
    <location>
        <begin position="10"/>
        <end position="186"/>
    </location>
</feature>
<dbReference type="PRINTS" id="PR00081">
    <property type="entry name" value="GDHRDH"/>
</dbReference>
<gene>
    <name evidence="5" type="ORF">GCM10007391_30490</name>
</gene>
<dbReference type="Proteomes" id="UP000631300">
    <property type="component" value="Unassembled WGS sequence"/>
</dbReference>
<dbReference type="InterPro" id="IPR057326">
    <property type="entry name" value="KR_dom"/>
</dbReference>
<dbReference type="SUPFAM" id="SSF51735">
    <property type="entry name" value="NAD(P)-binding Rossmann-fold domains"/>
    <property type="match status" value="1"/>
</dbReference>
<evidence type="ECO:0000256" key="3">
    <source>
        <dbReference type="RuleBase" id="RU000363"/>
    </source>
</evidence>